<evidence type="ECO:0000313" key="2">
    <source>
        <dbReference type="EMBL" id="SEV99647.1"/>
    </source>
</evidence>
<sequence>MIYFKTKRLIFRDWKASDIPKFQRMNIDPDVRRYYEVKELDKEISKTRAEEFQKHLEDRGFGFFAVELKRTGEFIGMIGIKVIDENGPFKLEIFPCVEIRWKLMKKYWNQGYATEAGVGLIRFVDRNTNIHELYALFPKKNFAIQNVVEKIGMTYHSSFDHPLITDGHQLKPFSVFYRKI</sequence>
<feature type="domain" description="N-acetyltransferase" evidence="1">
    <location>
        <begin position="8"/>
        <end position="154"/>
    </location>
</feature>
<dbReference type="Gene3D" id="3.40.630.30">
    <property type="match status" value="1"/>
</dbReference>
<dbReference type="AlphaFoldDB" id="A0A662Z562"/>
<reference evidence="2 3" key="1">
    <citation type="submission" date="2016-10" db="EMBL/GenBank/DDBJ databases">
        <authorList>
            <person name="Varghese N."/>
            <person name="Submissions S."/>
        </authorList>
    </citation>
    <scope>NUCLEOTIDE SEQUENCE [LARGE SCALE GENOMIC DNA]</scope>
    <source>
        <strain evidence="2 3">IBRC-M10081</strain>
    </source>
</reference>
<dbReference type="PANTHER" id="PTHR43792">
    <property type="entry name" value="GNAT FAMILY, PUTATIVE (AFU_ORTHOLOGUE AFUA_3G00765)-RELATED-RELATED"/>
    <property type="match status" value="1"/>
</dbReference>
<protein>
    <submittedName>
        <fullName evidence="2">Protein N-acetyltransferase, RimJ/RimL family</fullName>
    </submittedName>
</protein>
<name>A0A662Z562_9STAP</name>
<dbReference type="EMBL" id="FOIT01000003">
    <property type="protein sequence ID" value="SEV99647.1"/>
    <property type="molecule type" value="Genomic_DNA"/>
</dbReference>
<keyword evidence="2" id="KW-0808">Transferase</keyword>
<proteinExistence type="predicted"/>
<dbReference type="OrthoDB" id="9798081at2"/>
<dbReference type="Proteomes" id="UP000243605">
    <property type="component" value="Unassembled WGS sequence"/>
</dbReference>
<dbReference type="InterPro" id="IPR000182">
    <property type="entry name" value="GNAT_dom"/>
</dbReference>
<keyword evidence="3" id="KW-1185">Reference proteome</keyword>
<evidence type="ECO:0000259" key="1">
    <source>
        <dbReference type="Pfam" id="PF13302"/>
    </source>
</evidence>
<dbReference type="PANTHER" id="PTHR43792:SF1">
    <property type="entry name" value="N-ACETYLTRANSFERASE DOMAIN-CONTAINING PROTEIN"/>
    <property type="match status" value="1"/>
</dbReference>
<evidence type="ECO:0000313" key="3">
    <source>
        <dbReference type="Proteomes" id="UP000243605"/>
    </source>
</evidence>
<dbReference type="GO" id="GO:0016747">
    <property type="term" value="F:acyltransferase activity, transferring groups other than amino-acyl groups"/>
    <property type="evidence" value="ECO:0007669"/>
    <property type="project" value="InterPro"/>
</dbReference>
<dbReference type="InterPro" id="IPR016181">
    <property type="entry name" value="Acyl_CoA_acyltransferase"/>
</dbReference>
<accession>A0A662Z562</accession>
<organism evidence="2 3">
    <name type="scientific">Aliicoccus persicus</name>
    <dbReference type="NCBI Taxonomy" id="930138"/>
    <lineage>
        <taxon>Bacteria</taxon>
        <taxon>Bacillati</taxon>
        <taxon>Bacillota</taxon>
        <taxon>Bacilli</taxon>
        <taxon>Bacillales</taxon>
        <taxon>Staphylococcaceae</taxon>
        <taxon>Aliicoccus</taxon>
    </lineage>
</organism>
<dbReference type="InterPro" id="IPR051531">
    <property type="entry name" value="N-acetyltransferase"/>
</dbReference>
<dbReference type="SUPFAM" id="SSF55729">
    <property type="entry name" value="Acyl-CoA N-acyltransferases (Nat)"/>
    <property type="match status" value="1"/>
</dbReference>
<gene>
    <name evidence="2" type="ORF">SAMN05192557_1125</name>
</gene>
<dbReference type="Pfam" id="PF13302">
    <property type="entry name" value="Acetyltransf_3"/>
    <property type="match status" value="1"/>
</dbReference>
<dbReference type="RefSeq" id="WP_091474694.1">
    <property type="nucleotide sequence ID" value="NZ_FOIT01000003.1"/>
</dbReference>